<accession>A0A2T7PQI2</accession>
<dbReference type="AlphaFoldDB" id="A0A2T7PQI2"/>
<dbReference type="GO" id="GO:0005634">
    <property type="term" value="C:nucleus"/>
    <property type="evidence" value="ECO:0007669"/>
    <property type="project" value="TreeGrafter"/>
</dbReference>
<keyword evidence="4" id="KW-0862">Zinc</keyword>
<evidence type="ECO:0000256" key="6">
    <source>
        <dbReference type="SAM" id="MobiDB-lite"/>
    </source>
</evidence>
<evidence type="ECO:0000256" key="3">
    <source>
        <dbReference type="ARBA" id="ARBA00022771"/>
    </source>
</evidence>
<dbReference type="OrthoDB" id="3269380at2759"/>
<dbReference type="PROSITE" id="PS50157">
    <property type="entry name" value="ZINC_FINGER_C2H2_2"/>
    <property type="match status" value="1"/>
</dbReference>
<dbReference type="GO" id="GO:0008270">
    <property type="term" value="F:zinc ion binding"/>
    <property type="evidence" value="ECO:0007669"/>
    <property type="project" value="UniProtKB-KW"/>
</dbReference>
<dbReference type="InterPro" id="IPR051580">
    <property type="entry name" value="ZnF-Chromatin_assoc"/>
</dbReference>
<evidence type="ECO:0000313" key="8">
    <source>
        <dbReference type="EMBL" id="PVD35675.1"/>
    </source>
</evidence>
<keyword evidence="2" id="KW-0677">Repeat</keyword>
<protein>
    <recommendedName>
        <fullName evidence="7">C2H2-type domain-containing protein</fullName>
    </recommendedName>
</protein>
<feature type="domain" description="C2H2-type" evidence="7">
    <location>
        <begin position="127"/>
        <end position="157"/>
    </location>
</feature>
<dbReference type="Proteomes" id="UP000245119">
    <property type="component" value="Linkage Group LG2"/>
</dbReference>
<feature type="region of interest" description="Disordered" evidence="6">
    <location>
        <begin position="60"/>
        <end position="104"/>
    </location>
</feature>
<evidence type="ECO:0000256" key="5">
    <source>
        <dbReference type="PROSITE-ProRule" id="PRU00042"/>
    </source>
</evidence>
<keyword evidence="1" id="KW-0479">Metal-binding</keyword>
<dbReference type="InterPro" id="IPR013087">
    <property type="entry name" value="Znf_C2H2_type"/>
</dbReference>
<dbReference type="EMBL" id="PZQS01000002">
    <property type="protein sequence ID" value="PVD35675.1"/>
    <property type="molecule type" value="Genomic_DNA"/>
</dbReference>
<keyword evidence="3 5" id="KW-0863">Zinc-finger</keyword>
<name>A0A2T7PQI2_POMCA</name>
<dbReference type="PANTHER" id="PTHR23057">
    <property type="entry name" value="JUXTAPOSED WITH ANOTHER ZINC FINGER PROTEIN 1"/>
    <property type="match status" value="1"/>
</dbReference>
<reference evidence="8 9" key="1">
    <citation type="submission" date="2018-04" db="EMBL/GenBank/DDBJ databases">
        <title>The genome of golden apple snail Pomacea canaliculata provides insight into stress tolerance and invasive adaptation.</title>
        <authorList>
            <person name="Liu C."/>
            <person name="Liu B."/>
            <person name="Ren Y."/>
            <person name="Zhang Y."/>
            <person name="Wang H."/>
            <person name="Li S."/>
            <person name="Jiang F."/>
            <person name="Yin L."/>
            <person name="Zhang G."/>
            <person name="Qian W."/>
            <person name="Fan W."/>
        </authorList>
    </citation>
    <scope>NUCLEOTIDE SEQUENCE [LARGE SCALE GENOMIC DNA]</scope>
    <source>
        <strain evidence="8">SZHN2017</strain>
        <tissue evidence="8">Muscle</tissue>
    </source>
</reference>
<dbReference type="Gene3D" id="3.30.160.60">
    <property type="entry name" value="Classic Zinc Finger"/>
    <property type="match status" value="1"/>
</dbReference>
<evidence type="ECO:0000313" key="9">
    <source>
        <dbReference type="Proteomes" id="UP000245119"/>
    </source>
</evidence>
<keyword evidence="9" id="KW-1185">Reference proteome</keyword>
<gene>
    <name evidence="8" type="ORF">C0Q70_02638</name>
</gene>
<evidence type="ECO:0000256" key="1">
    <source>
        <dbReference type="ARBA" id="ARBA00022723"/>
    </source>
</evidence>
<dbReference type="SMART" id="SM00355">
    <property type="entry name" value="ZnF_C2H2"/>
    <property type="match status" value="2"/>
</dbReference>
<comment type="caution">
    <text evidence="8">The sequence shown here is derived from an EMBL/GenBank/DDBJ whole genome shotgun (WGS) entry which is preliminary data.</text>
</comment>
<organism evidence="8 9">
    <name type="scientific">Pomacea canaliculata</name>
    <name type="common">Golden apple snail</name>
    <dbReference type="NCBI Taxonomy" id="400727"/>
    <lineage>
        <taxon>Eukaryota</taxon>
        <taxon>Metazoa</taxon>
        <taxon>Spiralia</taxon>
        <taxon>Lophotrochozoa</taxon>
        <taxon>Mollusca</taxon>
        <taxon>Gastropoda</taxon>
        <taxon>Caenogastropoda</taxon>
        <taxon>Architaenioglossa</taxon>
        <taxon>Ampullarioidea</taxon>
        <taxon>Ampullariidae</taxon>
        <taxon>Pomacea</taxon>
    </lineage>
</organism>
<sequence length="306" mass="33556">MKETALRRMCTTISGFRLRVKDTDPRSLELQELERPTSLSLSYVLRYFTDAAKREQCELQKKRVRAHSPAVSLPESTPTGSEVDDEEMKSDDEDSDDSWTTQEELNSDTIMSMVGCRERVTDGDRPYACPVPGCKKRYKNVNGIKYHARNGHKKESKIKKSYKCFCGKSYKSLQGLRNHSTQQHPTADLLAPQALTLNSSLLSTRAVPSPPSLINVRDVDHVPLTSSASLETGCSSQLAPSMLSHHKIITQVKTLAMAAGKGQGQSPAALSLPFANPVHFISRQPASAAPVSLALKGVKLESSSSV</sequence>
<dbReference type="PROSITE" id="PS00028">
    <property type="entry name" value="ZINC_FINGER_C2H2_1"/>
    <property type="match status" value="1"/>
</dbReference>
<dbReference type="STRING" id="400727.A0A2T7PQI2"/>
<evidence type="ECO:0000256" key="4">
    <source>
        <dbReference type="ARBA" id="ARBA00022833"/>
    </source>
</evidence>
<evidence type="ECO:0000256" key="2">
    <source>
        <dbReference type="ARBA" id="ARBA00022737"/>
    </source>
</evidence>
<proteinExistence type="predicted"/>
<feature type="compositionally biased region" description="Acidic residues" evidence="6">
    <location>
        <begin position="82"/>
        <end position="97"/>
    </location>
</feature>
<evidence type="ECO:0000259" key="7">
    <source>
        <dbReference type="PROSITE" id="PS50157"/>
    </source>
</evidence>
<dbReference type="PANTHER" id="PTHR23057:SF0">
    <property type="entry name" value="JUXTAPOSED WITH ANOTHER ZINC FINGER PROTEIN 1"/>
    <property type="match status" value="1"/>
</dbReference>